<dbReference type="EMBL" id="JAJTWU010000007">
    <property type="protein sequence ID" value="MCE4556253.1"/>
    <property type="molecule type" value="Genomic_DNA"/>
</dbReference>
<dbReference type="Gene3D" id="1.10.443.10">
    <property type="entry name" value="Intergrase catalytic core"/>
    <property type="match status" value="1"/>
</dbReference>
<dbReference type="InterPro" id="IPR011010">
    <property type="entry name" value="DNA_brk_join_enz"/>
</dbReference>
<dbReference type="InterPro" id="IPR013762">
    <property type="entry name" value="Integrase-like_cat_sf"/>
</dbReference>
<evidence type="ECO:0008006" key="4">
    <source>
        <dbReference type="Google" id="ProtNLM"/>
    </source>
</evidence>
<evidence type="ECO:0000313" key="3">
    <source>
        <dbReference type="Proteomes" id="UP001200741"/>
    </source>
</evidence>
<evidence type="ECO:0000256" key="1">
    <source>
        <dbReference type="ARBA" id="ARBA00023172"/>
    </source>
</evidence>
<keyword evidence="3" id="KW-1185">Reference proteome</keyword>
<protein>
    <recommendedName>
        <fullName evidence="4">Tyr recombinase domain-containing protein</fullName>
    </recommendedName>
</protein>
<keyword evidence="1" id="KW-0233">DNA recombination</keyword>
<reference evidence="2 3" key="1">
    <citation type="submission" date="2021-12" db="EMBL/GenBank/DDBJ databases">
        <title>Genome seq of P8.</title>
        <authorList>
            <person name="Seo T."/>
        </authorList>
    </citation>
    <scope>NUCLEOTIDE SEQUENCE [LARGE SCALE GENOMIC DNA]</scope>
    <source>
        <strain evidence="2 3">P8</strain>
    </source>
</reference>
<accession>A0ABS8XWF0</accession>
<dbReference type="RefSeq" id="WP_233373298.1">
    <property type="nucleotide sequence ID" value="NZ_JAJTWU010000007.1"/>
</dbReference>
<sequence length="506" mass="56718">MPDFPGFDAPIDRRTWMEVVQIPERIYSVDGRCFVTVNLDEMHVPSDNRGRTAFRFKRKLAALSPMTLATASYALLAALDGKRKTSTVDKWLEELGLFTRTVSEALNGQKIKTITLKMYLWYSKQKSASQEKILRGALLRWMKELGPGIHPDLSDHLSSTSPRKPRGMIEVQNAVPSERPLSTAQVHGLLENVEDLYTSGRFSPQDHLLWRLMISEALRPAQMGQLQFKDVEVLRDSDGRLVHVRLHVPMVKQSGVPARNYMRWTRMSPGVSQALVDHLEYVEKVHGGKVPGTWSLFCVRRTSGALFTEKSSIQIPSLIIRTRRPLSAMTGELEATEIFSRRLKHTKLTDLAVAGAPLEVLARAGYQTSTVSLVRYVNLTEEAFAEYETRLEPVHEEIEKAFRGKVVDRSEATYQDPEHRIAAPSMEDDVGSCGSTPCEALFCLGCYGCRKFEAFSDGPHEIVEAMLVEEQERAIKAGMPAETVKLRAGILAAVRNVIRIIKAADA</sequence>
<dbReference type="SUPFAM" id="SSF56349">
    <property type="entry name" value="DNA breaking-rejoining enzymes"/>
    <property type="match status" value="1"/>
</dbReference>
<name>A0ABS8XWF0_9BURK</name>
<gene>
    <name evidence="2" type="ORF">LXT13_17815</name>
</gene>
<dbReference type="Proteomes" id="UP001200741">
    <property type="component" value="Unassembled WGS sequence"/>
</dbReference>
<evidence type="ECO:0000313" key="2">
    <source>
        <dbReference type="EMBL" id="MCE4556253.1"/>
    </source>
</evidence>
<proteinExistence type="predicted"/>
<organism evidence="2 3">
    <name type="scientific">Pelomonas cellulosilytica</name>
    <dbReference type="NCBI Taxonomy" id="2906762"/>
    <lineage>
        <taxon>Bacteria</taxon>
        <taxon>Pseudomonadati</taxon>
        <taxon>Pseudomonadota</taxon>
        <taxon>Betaproteobacteria</taxon>
        <taxon>Burkholderiales</taxon>
        <taxon>Sphaerotilaceae</taxon>
        <taxon>Roseateles</taxon>
    </lineage>
</organism>
<comment type="caution">
    <text evidence="2">The sequence shown here is derived from an EMBL/GenBank/DDBJ whole genome shotgun (WGS) entry which is preliminary data.</text>
</comment>